<evidence type="ECO:0000313" key="6">
    <source>
        <dbReference type="EMBL" id="SDL01589.1"/>
    </source>
</evidence>
<dbReference type="InterPro" id="IPR003593">
    <property type="entry name" value="AAA+_ATPase"/>
</dbReference>
<dbReference type="RefSeq" id="WP_176762166.1">
    <property type="nucleotide sequence ID" value="NZ_FNFP01000006.1"/>
</dbReference>
<dbReference type="InterPro" id="IPR050319">
    <property type="entry name" value="ABC_transp_ATP-bind"/>
</dbReference>
<dbReference type="PROSITE" id="PS00211">
    <property type="entry name" value="ABC_TRANSPORTER_1"/>
    <property type="match status" value="1"/>
</dbReference>
<dbReference type="EMBL" id="FNFP01000006">
    <property type="protein sequence ID" value="SDL01589.1"/>
    <property type="molecule type" value="Genomic_DNA"/>
</dbReference>
<evidence type="ECO:0000256" key="1">
    <source>
        <dbReference type="ARBA" id="ARBA00005417"/>
    </source>
</evidence>
<evidence type="ECO:0000256" key="4">
    <source>
        <dbReference type="ARBA" id="ARBA00022840"/>
    </source>
</evidence>
<dbReference type="SUPFAM" id="SSF52540">
    <property type="entry name" value="P-loop containing nucleoside triphosphate hydrolases"/>
    <property type="match status" value="1"/>
</dbReference>
<organism evidence="6 7">
    <name type="scientific">Natronincola ferrireducens</name>
    <dbReference type="NCBI Taxonomy" id="393762"/>
    <lineage>
        <taxon>Bacteria</taxon>
        <taxon>Bacillati</taxon>
        <taxon>Bacillota</taxon>
        <taxon>Clostridia</taxon>
        <taxon>Peptostreptococcales</taxon>
        <taxon>Natronincolaceae</taxon>
        <taxon>Natronincola</taxon>
    </lineage>
</organism>
<comment type="similarity">
    <text evidence="1">Belongs to the ABC transporter superfamily.</text>
</comment>
<dbReference type="AlphaFoldDB" id="A0A1G9GLN8"/>
<dbReference type="GO" id="GO:0016887">
    <property type="term" value="F:ATP hydrolysis activity"/>
    <property type="evidence" value="ECO:0007669"/>
    <property type="project" value="InterPro"/>
</dbReference>
<accession>A0A1G9GLN8</accession>
<dbReference type="GO" id="GO:0005524">
    <property type="term" value="F:ATP binding"/>
    <property type="evidence" value="ECO:0007669"/>
    <property type="project" value="UniProtKB-KW"/>
</dbReference>
<dbReference type="Pfam" id="PF00005">
    <property type="entry name" value="ABC_tran"/>
    <property type="match status" value="1"/>
</dbReference>
<dbReference type="Proteomes" id="UP000198718">
    <property type="component" value="Unassembled WGS sequence"/>
</dbReference>
<dbReference type="PROSITE" id="PS50893">
    <property type="entry name" value="ABC_TRANSPORTER_2"/>
    <property type="match status" value="1"/>
</dbReference>
<dbReference type="PANTHER" id="PTHR43776">
    <property type="entry name" value="TRANSPORT ATP-BINDING PROTEIN"/>
    <property type="match status" value="1"/>
</dbReference>
<keyword evidence="2" id="KW-0813">Transport</keyword>
<dbReference type="InterPro" id="IPR027417">
    <property type="entry name" value="P-loop_NTPase"/>
</dbReference>
<reference evidence="6 7" key="1">
    <citation type="submission" date="2016-10" db="EMBL/GenBank/DDBJ databases">
        <authorList>
            <person name="de Groot N.N."/>
        </authorList>
    </citation>
    <scope>NUCLEOTIDE SEQUENCE [LARGE SCALE GENOMIC DNA]</scope>
    <source>
        <strain evidence="6 7">DSM 18346</strain>
    </source>
</reference>
<dbReference type="InterPro" id="IPR017871">
    <property type="entry name" value="ABC_transporter-like_CS"/>
</dbReference>
<protein>
    <submittedName>
        <fullName evidence="6">Dipeptide transport system ATP-binding protein</fullName>
    </submittedName>
</protein>
<keyword evidence="3" id="KW-0547">Nucleotide-binding</keyword>
<dbReference type="InterPro" id="IPR003439">
    <property type="entry name" value="ABC_transporter-like_ATP-bd"/>
</dbReference>
<evidence type="ECO:0000313" key="7">
    <source>
        <dbReference type="Proteomes" id="UP000198718"/>
    </source>
</evidence>
<keyword evidence="4 6" id="KW-0067">ATP-binding</keyword>
<dbReference type="PANTHER" id="PTHR43776:SF7">
    <property type="entry name" value="D,D-DIPEPTIDE TRANSPORT ATP-BINDING PROTEIN DDPF-RELATED"/>
    <property type="match status" value="1"/>
</dbReference>
<evidence type="ECO:0000256" key="3">
    <source>
        <dbReference type="ARBA" id="ARBA00022741"/>
    </source>
</evidence>
<gene>
    <name evidence="6" type="ORF">SAMN05660472_02465</name>
</gene>
<evidence type="ECO:0000259" key="5">
    <source>
        <dbReference type="PROSITE" id="PS50893"/>
    </source>
</evidence>
<dbReference type="Gene3D" id="3.40.50.300">
    <property type="entry name" value="P-loop containing nucleotide triphosphate hydrolases"/>
    <property type="match status" value="1"/>
</dbReference>
<evidence type="ECO:0000256" key="2">
    <source>
        <dbReference type="ARBA" id="ARBA00022448"/>
    </source>
</evidence>
<dbReference type="STRING" id="393762.SAMN05660472_02465"/>
<dbReference type="CDD" id="cd03257">
    <property type="entry name" value="ABC_NikE_OppD_transporters"/>
    <property type="match status" value="1"/>
</dbReference>
<sequence length="259" mass="29734">MKELLKVADISKSFYIRQEKQILKNVNMSLFEGIATGLLGETGSGKTTLARLIVGLETPNRGEILFKNKKMPNLRRRKFSDCVDIQYIFQDPYSALESEATVEEVLIEPLKLCKKYNFSSVLTPDKALEVVGIKNYSQWYHRRVHTLSGGQRQKICIARAIIPRPRLLIADESTSMLDDESSDEILEIIGKIKKQFNMALLIITHQLKIIERICDRIYILHNGEIIEQGKAETVLNFPEEVYTKQLLECMNLFRGVKNE</sequence>
<dbReference type="SMART" id="SM00382">
    <property type="entry name" value="AAA"/>
    <property type="match status" value="1"/>
</dbReference>
<feature type="domain" description="ABC transporter" evidence="5">
    <location>
        <begin position="5"/>
        <end position="247"/>
    </location>
</feature>
<name>A0A1G9GLN8_9FIRM</name>
<dbReference type="GO" id="GO:0055085">
    <property type="term" value="P:transmembrane transport"/>
    <property type="evidence" value="ECO:0007669"/>
    <property type="project" value="UniProtKB-ARBA"/>
</dbReference>
<keyword evidence="7" id="KW-1185">Reference proteome</keyword>
<proteinExistence type="inferred from homology"/>